<feature type="transmembrane region" description="Helical" evidence="1">
    <location>
        <begin position="133"/>
        <end position="156"/>
    </location>
</feature>
<protein>
    <recommendedName>
        <fullName evidence="4">Tryptophan-rich sensory protein</fullName>
    </recommendedName>
</protein>
<dbReference type="OrthoDB" id="5189031at2"/>
<evidence type="ECO:0000313" key="2">
    <source>
        <dbReference type="EMBL" id="PWE29505.1"/>
    </source>
</evidence>
<keyword evidence="3" id="KW-1185">Reference proteome</keyword>
<feature type="transmembrane region" description="Helical" evidence="1">
    <location>
        <begin position="46"/>
        <end position="68"/>
    </location>
</feature>
<sequence>MSRLLAILTLVVSVTFAVSPFFVTSFAGFDPSLFPVPQDNPPVQPAGYAFSIWGLLYVWLIVSAGFGLVKRAEHPAWQPARPWLLASLAMGTFWLALAERTPIGATVLIWAMLATALVALFKTPKRDRWWYQAPIATYAGWLTAASSVSVGLLLAGWGILEATPAALVALMIALVLGLFVQSRVMRAPGYALALIWALIAVVVSNSDPLNTPVAGLAALGAVLFTAMLILRRRMGRDNAA</sequence>
<comment type="caution">
    <text evidence="2">The sequence shown here is derived from an EMBL/GenBank/DDBJ whole genome shotgun (WGS) entry which is preliminary data.</text>
</comment>
<evidence type="ECO:0000256" key="1">
    <source>
        <dbReference type="SAM" id="Phobius"/>
    </source>
</evidence>
<feature type="transmembrane region" description="Helical" evidence="1">
    <location>
        <begin position="80"/>
        <end position="97"/>
    </location>
</feature>
<organism evidence="2 3">
    <name type="scientific">Pararhodobacter marinus</name>
    <dbReference type="NCBI Taxonomy" id="2184063"/>
    <lineage>
        <taxon>Bacteria</taxon>
        <taxon>Pseudomonadati</taxon>
        <taxon>Pseudomonadota</taxon>
        <taxon>Alphaproteobacteria</taxon>
        <taxon>Rhodobacterales</taxon>
        <taxon>Paracoccaceae</taxon>
        <taxon>Pararhodobacter</taxon>
    </lineage>
</organism>
<dbReference type="RefSeq" id="WP_109532619.1">
    <property type="nucleotide sequence ID" value="NZ_QEYD01000004.1"/>
</dbReference>
<evidence type="ECO:0000313" key="3">
    <source>
        <dbReference type="Proteomes" id="UP000244940"/>
    </source>
</evidence>
<keyword evidence="1" id="KW-1133">Transmembrane helix</keyword>
<keyword evidence="1" id="KW-0812">Transmembrane</keyword>
<keyword evidence="1" id="KW-0472">Membrane</keyword>
<dbReference type="PANTHER" id="PTHR33802">
    <property type="entry name" value="SI:CH211-161H7.5-RELATED"/>
    <property type="match status" value="1"/>
</dbReference>
<dbReference type="GeneID" id="94364645"/>
<gene>
    <name evidence="2" type="ORF">C4N9_07075</name>
</gene>
<proteinExistence type="predicted"/>
<feature type="transmembrane region" description="Helical" evidence="1">
    <location>
        <begin position="103"/>
        <end position="121"/>
    </location>
</feature>
<feature type="transmembrane region" description="Helical" evidence="1">
    <location>
        <begin position="212"/>
        <end position="230"/>
    </location>
</feature>
<name>A0A2U2CC87_9RHOB</name>
<feature type="transmembrane region" description="Helical" evidence="1">
    <location>
        <begin position="162"/>
        <end position="180"/>
    </location>
</feature>
<dbReference type="EMBL" id="QEYD01000004">
    <property type="protein sequence ID" value="PWE29505.1"/>
    <property type="molecule type" value="Genomic_DNA"/>
</dbReference>
<feature type="transmembrane region" description="Helical" evidence="1">
    <location>
        <begin position="187"/>
        <end position="206"/>
    </location>
</feature>
<dbReference type="AlphaFoldDB" id="A0A2U2CC87"/>
<accession>A0A2U2CC87</accession>
<reference evidence="2 3" key="1">
    <citation type="submission" date="2018-05" db="EMBL/GenBank/DDBJ databases">
        <title>Pararhodobacter marina sp. nov., isolated from deep-sea water of the Indian Ocean.</title>
        <authorList>
            <person name="Lai Q.Sr."/>
            <person name="Liu X."/>
            <person name="Shao Z."/>
        </authorList>
    </citation>
    <scope>NUCLEOTIDE SEQUENCE [LARGE SCALE GENOMIC DNA]</scope>
    <source>
        <strain evidence="2 3">CIC4N-9</strain>
    </source>
</reference>
<dbReference type="Proteomes" id="UP000244940">
    <property type="component" value="Unassembled WGS sequence"/>
</dbReference>
<dbReference type="PANTHER" id="PTHR33802:SF1">
    <property type="entry name" value="XK-RELATED PROTEIN"/>
    <property type="match status" value="1"/>
</dbReference>
<evidence type="ECO:0008006" key="4">
    <source>
        <dbReference type="Google" id="ProtNLM"/>
    </source>
</evidence>